<keyword evidence="3" id="KW-1185">Reference proteome</keyword>
<dbReference type="AlphaFoldDB" id="A0A4Z2H2Q9"/>
<evidence type="ECO:0000256" key="1">
    <source>
        <dbReference type="SAM" id="MobiDB-lite"/>
    </source>
</evidence>
<feature type="region of interest" description="Disordered" evidence="1">
    <location>
        <begin position="75"/>
        <end position="118"/>
    </location>
</feature>
<comment type="caution">
    <text evidence="2">The sequence shown here is derived from an EMBL/GenBank/DDBJ whole genome shotgun (WGS) entry which is preliminary data.</text>
</comment>
<dbReference type="EMBL" id="SRLO01000352">
    <property type="protein sequence ID" value="TNN59595.1"/>
    <property type="molecule type" value="Genomic_DNA"/>
</dbReference>
<proteinExistence type="predicted"/>
<gene>
    <name evidence="2" type="ORF">EYF80_030167</name>
</gene>
<dbReference type="Proteomes" id="UP000314294">
    <property type="component" value="Unassembled WGS sequence"/>
</dbReference>
<evidence type="ECO:0000313" key="3">
    <source>
        <dbReference type="Proteomes" id="UP000314294"/>
    </source>
</evidence>
<organism evidence="2 3">
    <name type="scientific">Liparis tanakae</name>
    <name type="common">Tanaka's snailfish</name>
    <dbReference type="NCBI Taxonomy" id="230148"/>
    <lineage>
        <taxon>Eukaryota</taxon>
        <taxon>Metazoa</taxon>
        <taxon>Chordata</taxon>
        <taxon>Craniata</taxon>
        <taxon>Vertebrata</taxon>
        <taxon>Euteleostomi</taxon>
        <taxon>Actinopterygii</taxon>
        <taxon>Neopterygii</taxon>
        <taxon>Teleostei</taxon>
        <taxon>Neoteleostei</taxon>
        <taxon>Acanthomorphata</taxon>
        <taxon>Eupercaria</taxon>
        <taxon>Perciformes</taxon>
        <taxon>Cottioidei</taxon>
        <taxon>Cottales</taxon>
        <taxon>Liparidae</taxon>
        <taxon>Liparis</taxon>
    </lineage>
</organism>
<sequence length="118" mass="12762">MITSLPEPRLIIPNYAARHLVHSGSLTTPPPEPPPPRRAGREAAEPSQRSPENECSFWLVVEESVQGVEVKGVADEAGDWGARSDPWAPPESPSPLSTPVVQEGAFRPPPELINIAEE</sequence>
<accession>A0A4Z2H2Q9</accession>
<protein>
    <submittedName>
        <fullName evidence="2">Uncharacterized protein</fullName>
    </submittedName>
</protein>
<feature type="region of interest" description="Disordered" evidence="1">
    <location>
        <begin position="21"/>
        <end position="54"/>
    </location>
</feature>
<feature type="compositionally biased region" description="Pro residues" evidence="1">
    <location>
        <begin position="28"/>
        <end position="37"/>
    </location>
</feature>
<reference evidence="2 3" key="1">
    <citation type="submission" date="2019-03" db="EMBL/GenBank/DDBJ databases">
        <title>First draft genome of Liparis tanakae, snailfish: a comprehensive survey of snailfish specific genes.</title>
        <authorList>
            <person name="Kim W."/>
            <person name="Song I."/>
            <person name="Jeong J.-H."/>
            <person name="Kim D."/>
            <person name="Kim S."/>
            <person name="Ryu S."/>
            <person name="Song J.Y."/>
            <person name="Lee S.K."/>
        </authorList>
    </citation>
    <scope>NUCLEOTIDE SEQUENCE [LARGE SCALE GENOMIC DNA]</scope>
    <source>
        <tissue evidence="2">Muscle</tissue>
    </source>
</reference>
<name>A0A4Z2H2Q9_9TELE</name>
<evidence type="ECO:0000313" key="2">
    <source>
        <dbReference type="EMBL" id="TNN59595.1"/>
    </source>
</evidence>